<dbReference type="FunFam" id="2.10.230.10:FF:000002">
    <property type="entry name" value="Molecular chaperone DnaJ"/>
    <property type="match status" value="1"/>
</dbReference>
<dbReference type="Gene3D" id="2.10.230.10">
    <property type="entry name" value="Heat shock protein DnaJ, cysteine-rich domain"/>
    <property type="match status" value="1"/>
</dbReference>
<dbReference type="CDD" id="cd06257">
    <property type="entry name" value="DnaJ"/>
    <property type="match status" value="1"/>
</dbReference>
<dbReference type="PROSITE" id="PS50076">
    <property type="entry name" value="DNAJ_2"/>
    <property type="match status" value="1"/>
</dbReference>
<accession>W1NED3</accession>
<evidence type="ECO:0000259" key="9">
    <source>
        <dbReference type="PROSITE" id="PS50076"/>
    </source>
</evidence>
<dbReference type="PROSITE" id="PS51188">
    <property type="entry name" value="ZF_CR"/>
    <property type="match status" value="1"/>
</dbReference>
<dbReference type="NCBIfam" id="TIGR02349">
    <property type="entry name" value="DnaJ_bact"/>
    <property type="match status" value="1"/>
</dbReference>
<dbReference type="Proteomes" id="UP000017836">
    <property type="component" value="Unassembled WGS sequence"/>
</dbReference>
<dbReference type="SUPFAM" id="SSF57938">
    <property type="entry name" value="DnaJ/Hsp40 cysteine-rich domain"/>
    <property type="match status" value="1"/>
</dbReference>
<keyword evidence="8" id="KW-0812">Transmembrane</keyword>
<protein>
    <recommendedName>
        <fullName evidence="13">J domain-containing protein</fullName>
    </recommendedName>
</protein>
<evidence type="ECO:0000256" key="4">
    <source>
        <dbReference type="ARBA" id="ARBA00022833"/>
    </source>
</evidence>
<dbReference type="GO" id="GO:0005524">
    <property type="term" value="F:ATP binding"/>
    <property type="evidence" value="ECO:0007669"/>
    <property type="project" value="InterPro"/>
</dbReference>
<evidence type="ECO:0000256" key="1">
    <source>
        <dbReference type="ARBA" id="ARBA00022723"/>
    </source>
</evidence>
<dbReference type="InterPro" id="IPR036410">
    <property type="entry name" value="HSP_DnaJ_Cys-rich_dom_sf"/>
</dbReference>
<dbReference type="GO" id="GO:0008270">
    <property type="term" value="F:zinc ion binding"/>
    <property type="evidence" value="ECO:0007669"/>
    <property type="project" value="UniProtKB-KW"/>
</dbReference>
<evidence type="ECO:0000313" key="12">
    <source>
        <dbReference type="Proteomes" id="UP000017836"/>
    </source>
</evidence>
<dbReference type="PROSITE" id="PS00636">
    <property type="entry name" value="DNAJ_1"/>
    <property type="match status" value="1"/>
</dbReference>
<dbReference type="PRINTS" id="PR00625">
    <property type="entry name" value="JDOMAIN"/>
</dbReference>
<evidence type="ECO:0000256" key="8">
    <source>
        <dbReference type="SAM" id="Phobius"/>
    </source>
</evidence>
<dbReference type="AlphaFoldDB" id="W1NED3"/>
<dbReference type="OMA" id="LWGSIKN"/>
<feature type="domain" description="CR-type" evidence="10">
    <location>
        <begin position="202"/>
        <end position="284"/>
    </location>
</feature>
<feature type="domain" description="J" evidence="9">
    <location>
        <begin position="66"/>
        <end position="130"/>
    </location>
</feature>
<dbReference type="HOGENOM" id="CLU_017633_0_1_1"/>
<dbReference type="CDD" id="cd10747">
    <property type="entry name" value="DnaJ_C"/>
    <property type="match status" value="1"/>
</dbReference>
<evidence type="ECO:0000256" key="5">
    <source>
        <dbReference type="ARBA" id="ARBA00023186"/>
    </source>
</evidence>
<gene>
    <name evidence="11" type="ORF">AMTR_s00010p00155930</name>
</gene>
<dbReference type="Gene3D" id="1.10.287.110">
    <property type="entry name" value="DnaJ domain"/>
    <property type="match status" value="1"/>
</dbReference>
<dbReference type="Pfam" id="PF01556">
    <property type="entry name" value="DnaJ_C"/>
    <property type="match status" value="1"/>
</dbReference>
<dbReference type="InterPro" id="IPR008971">
    <property type="entry name" value="HSP40/DnaJ_pept-bd"/>
</dbReference>
<dbReference type="Gramene" id="ERM94142">
    <property type="protein sequence ID" value="ERM94142"/>
    <property type="gene ID" value="AMTR_s00010p00155930"/>
</dbReference>
<dbReference type="GO" id="GO:0005737">
    <property type="term" value="C:cytoplasm"/>
    <property type="evidence" value="ECO:0000318"/>
    <property type="project" value="GO_Central"/>
</dbReference>
<dbReference type="HAMAP" id="MF_01152">
    <property type="entry name" value="DnaJ"/>
    <property type="match status" value="1"/>
</dbReference>
<dbReference type="InterPro" id="IPR012724">
    <property type="entry name" value="DnaJ"/>
</dbReference>
<keyword evidence="1 6" id="KW-0479">Metal-binding</keyword>
<dbReference type="SUPFAM" id="SSF49493">
    <property type="entry name" value="HSP40/DnaJ peptide-binding domain"/>
    <property type="match status" value="2"/>
</dbReference>
<evidence type="ECO:0000259" key="10">
    <source>
        <dbReference type="PROSITE" id="PS51188"/>
    </source>
</evidence>
<dbReference type="InterPro" id="IPR018253">
    <property type="entry name" value="DnaJ_domain_CS"/>
</dbReference>
<dbReference type="PANTHER" id="PTHR43096:SF26">
    <property type="entry name" value="CR-TYPE DOMAIN-CONTAINING PROTEIN"/>
    <property type="match status" value="1"/>
</dbReference>
<feature type="zinc finger region" description="CR-type" evidence="6">
    <location>
        <begin position="202"/>
        <end position="284"/>
    </location>
</feature>
<keyword evidence="12" id="KW-1185">Reference proteome</keyword>
<organism evidence="11 12">
    <name type="scientific">Amborella trichopoda</name>
    <dbReference type="NCBI Taxonomy" id="13333"/>
    <lineage>
        <taxon>Eukaryota</taxon>
        <taxon>Viridiplantae</taxon>
        <taxon>Streptophyta</taxon>
        <taxon>Embryophyta</taxon>
        <taxon>Tracheophyta</taxon>
        <taxon>Spermatophyta</taxon>
        <taxon>Magnoliopsida</taxon>
        <taxon>Amborellales</taxon>
        <taxon>Amborellaceae</taxon>
        <taxon>Amborella</taxon>
    </lineage>
</organism>
<keyword evidence="2" id="KW-0677">Repeat</keyword>
<dbReference type="PANTHER" id="PTHR43096">
    <property type="entry name" value="DNAJ HOMOLOG 1, MITOCHONDRIAL-RELATED"/>
    <property type="match status" value="1"/>
</dbReference>
<reference evidence="12" key="1">
    <citation type="journal article" date="2013" name="Science">
        <title>The Amborella genome and the evolution of flowering plants.</title>
        <authorList>
            <consortium name="Amborella Genome Project"/>
        </authorList>
    </citation>
    <scope>NUCLEOTIDE SEQUENCE [LARGE SCALE GENOMIC DNA]</scope>
</reference>
<evidence type="ECO:0000256" key="3">
    <source>
        <dbReference type="ARBA" id="ARBA00022771"/>
    </source>
</evidence>
<evidence type="ECO:0000256" key="2">
    <source>
        <dbReference type="ARBA" id="ARBA00022737"/>
    </source>
</evidence>
<dbReference type="SUPFAM" id="SSF46565">
    <property type="entry name" value="Chaperone J-domain"/>
    <property type="match status" value="1"/>
</dbReference>
<evidence type="ECO:0000256" key="6">
    <source>
        <dbReference type="PROSITE-ProRule" id="PRU00546"/>
    </source>
</evidence>
<dbReference type="FunFam" id="2.60.260.20:FF:000005">
    <property type="entry name" value="Chaperone protein dnaJ 1, mitochondrial"/>
    <property type="match status" value="1"/>
</dbReference>
<dbReference type="Pfam" id="PF00226">
    <property type="entry name" value="DnaJ"/>
    <property type="match status" value="1"/>
</dbReference>
<name>W1NED3_AMBTC</name>
<evidence type="ECO:0008006" key="13">
    <source>
        <dbReference type="Google" id="ProtNLM"/>
    </source>
</evidence>
<keyword evidence="8" id="KW-0472">Membrane</keyword>
<dbReference type="GO" id="GO:0009408">
    <property type="term" value="P:response to heat"/>
    <property type="evidence" value="ECO:0007669"/>
    <property type="project" value="InterPro"/>
</dbReference>
<sequence>MRLSTKQASPKLLLKFDISIASSHKMSFELGYGATWFFKNRVGIQNPRFALKGKKRLNLIRASGSDYYSTLNVKRNATLQEIKCAYKKLAREYHPDLNRSSGAEEKFKEIGAAYEVLSDNEKRSTYDRFGEAGLKGEYQGSGARPSGVDPFDIFESFFGESNGIFAGRGGLDGTNFNFRSNWHQDANIRYDLPLSFGESIFGVQKDINISRFETCDDCNGTGAKSSSGLRICEVCGGSGGVMKSQRTSFGVVSQVSTCSSCGGEGKVIIDRCHRCKGNGRVQLKRTIKVEVPAGVSDGMTIQVQGEGHFDKKRGRIGDLYVYLHINEKPGIQREGLNLYSNITIGYTEALLGTIVEVETVEGLKELTIPPGIQPGESIKMPYMGVPHLKKPSNRGDHHFVVNVVIPKNISDEERKLIEQLASFRTSSKFSSKTSDESLQGKQASRKKGSPRDHVPMQEINAGNSFWKSIKKLFRPKRSETKFGSMSLELLPHTRNPLAKSGPFGIFPSVFILIIISCSLIMRIVSSKLKQMFQFD</sequence>
<dbReference type="SMART" id="SM00271">
    <property type="entry name" value="DnaJ"/>
    <property type="match status" value="1"/>
</dbReference>
<keyword evidence="4 6" id="KW-0862">Zinc</keyword>
<evidence type="ECO:0000256" key="7">
    <source>
        <dbReference type="SAM" id="MobiDB-lite"/>
    </source>
</evidence>
<dbReference type="InterPro" id="IPR001305">
    <property type="entry name" value="HSP_DnaJ_Cys-rich_dom"/>
</dbReference>
<dbReference type="EMBL" id="KI397513">
    <property type="protein sequence ID" value="ERM94142.1"/>
    <property type="molecule type" value="Genomic_DNA"/>
</dbReference>
<dbReference type="STRING" id="13333.W1NED3"/>
<keyword evidence="3 6" id="KW-0863">Zinc-finger</keyword>
<keyword evidence="8" id="KW-1133">Transmembrane helix</keyword>
<keyword evidence="5" id="KW-0143">Chaperone</keyword>
<dbReference type="InterPro" id="IPR036869">
    <property type="entry name" value="J_dom_sf"/>
</dbReference>
<dbReference type="Pfam" id="PF00684">
    <property type="entry name" value="DnaJ_CXXCXGXG"/>
    <property type="match status" value="1"/>
</dbReference>
<feature type="region of interest" description="Disordered" evidence="7">
    <location>
        <begin position="428"/>
        <end position="456"/>
    </location>
</feature>
<dbReference type="InterPro" id="IPR001623">
    <property type="entry name" value="DnaJ_domain"/>
</dbReference>
<dbReference type="GO" id="GO:0042026">
    <property type="term" value="P:protein refolding"/>
    <property type="evidence" value="ECO:0000318"/>
    <property type="project" value="GO_Central"/>
</dbReference>
<feature type="transmembrane region" description="Helical" evidence="8">
    <location>
        <begin position="503"/>
        <end position="524"/>
    </location>
</feature>
<dbReference type="GO" id="GO:0031072">
    <property type="term" value="F:heat shock protein binding"/>
    <property type="evidence" value="ECO:0007669"/>
    <property type="project" value="InterPro"/>
</dbReference>
<dbReference type="GO" id="GO:0009507">
    <property type="term" value="C:chloroplast"/>
    <property type="evidence" value="ECO:0007669"/>
    <property type="project" value="EnsemblPlants"/>
</dbReference>
<dbReference type="eggNOG" id="KOG0715">
    <property type="taxonomic scope" value="Eukaryota"/>
</dbReference>
<dbReference type="InterPro" id="IPR002939">
    <property type="entry name" value="DnaJ_C"/>
</dbReference>
<dbReference type="CDD" id="cd10719">
    <property type="entry name" value="DnaJ_zf"/>
    <property type="match status" value="1"/>
</dbReference>
<evidence type="ECO:0000313" key="11">
    <source>
        <dbReference type="EMBL" id="ERM94142.1"/>
    </source>
</evidence>
<proteinExistence type="inferred from homology"/>
<dbReference type="Gene3D" id="2.60.260.20">
    <property type="entry name" value="Urease metallochaperone UreE, N-terminal domain"/>
    <property type="match status" value="2"/>
</dbReference>
<dbReference type="GO" id="GO:0051082">
    <property type="term" value="F:unfolded protein binding"/>
    <property type="evidence" value="ECO:0000318"/>
    <property type="project" value="GO_Central"/>
</dbReference>